<sequence length="797" mass="89150">MASLLKEVYEKTSEFEAFFTGGDIQWTTDGGHFLCQCNNVIKVIDVNTLCNTLTIGESVEEKDDSDQIYTFQMSHDNQSIVSAHKSGLLKLWDRESGEQLKVWRSGHKGAVAKLAFDSTDINVASGGTDGNIRLWDINHHTCTSSLKGAMGVFTILKYHPDPSKQLIFGAADDTKIRSWDSKTGKDGLIYSGHFSKVTSVQFTPDNEYMISSGRDRVLILWKLGESKALRVVPVYESIETTILMPPSFKIPNFKKKIETEGIYVACAGEKGVVKIWNIQMSRLMFEQSNSLVSPAAEEGGLAITHLLFNEARNMVSIVTVDHNIIIHDLETFSCMKQMIGFTDEILDIIFLGKDESHIVVATNSRDLKYYELGSMDCKLLKGHTDIVLALATFPTRPDVFISSGKDNTVRIWVQGSDSEIKCFGVGARHTASVGSVFTSQTSDAFFTSVSQDSCLKIWSVPKEMDTTDQKIISSHTELAHNMDINCVAVSPNDKIIATGSQDKTAKLWSEELSLLGVLKGHRRGIWCVRFSPVDQVVLTSSADSTLKLWSIADLSCLKTFEGHESSVLKIDFLSKGQQIISSGADGLLKLWNIKTSDCKMSLDNHDGKVWSMTVNKDESLIITGGSDSKLVTLKDVSAERREKMAKEREELILQEQELMNLLHDKKLLKALRLALRMERPLHVLKIINEVLKVGHEKLSETLKEINNTQKETLLKFAVEWNTNNKNCHAAQLVFYILAPEIISGNLKVPSLRNFIEGALPYTERHFERLTNLLQDLNFITYTVNSMQPHPVKNIDQK</sequence>
<dbReference type="CDD" id="cd00200">
    <property type="entry name" value="WD40"/>
    <property type="match status" value="2"/>
</dbReference>
<evidence type="ECO:0000313" key="7">
    <source>
        <dbReference type="EMBL" id="CAH2106421.1"/>
    </source>
</evidence>
<dbReference type="PANTHER" id="PTHR19854">
    <property type="entry name" value="TRANSDUCIN BETA-LIKE 3"/>
    <property type="match status" value="1"/>
</dbReference>
<dbReference type="InterPro" id="IPR013934">
    <property type="entry name" value="Utp13_C"/>
</dbReference>
<evidence type="ECO:0000256" key="2">
    <source>
        <dbReference type="ARBA" id="ARBA00022574"/>
    </source>
</evidence>
<dbReference type="GO" id="GO:0034511">
    <property type="term" value="F:U3 snoRNA binding"/>
    <property type="evidence" value="ECO:0007669"/>
    <property type="project" value="TreeGrafter"/>
</dbReference>
<evidence type="ECO:0000256" key="1">
    <source>
        <dbReference type="ARBA" id="ARBA00004604"/>
    </source>
</evidence>
<dbReference type="GO" id="GO:0030686">
    <property type="term" value="C:90S preribosome"/>
    <property type="evidence" value="ECO:0007669"/>
    <property type="project" value="TreeGrafter"/>
</dbReference>
<feature type="domain" description="U3 small nucleolar RNA-associated protein 13 C-terminal" evidence="6">
    <location>
        <begin position="655"/>
        <end position="786"/>
    </location>
</feature>
<comment type="caution">
    <text evidence="7">The sequence shown here is derived from an EMBL/GenBank/DDBJ whole genome shotgun (WGS) entry which is preliminary data.</text>
</comment>
<feature type="repeat" description="WD" evidence="5">
    <location>
        <begin position="380"/>
        <end position="412"/>
    </location>
</feature>
<dbReference type="GO" id="GO:0032040">
    <property type="term" value="C:small-subunit processome"/>
    <property type="evidence" value="ECO:0007669"/>
    <property type="project" value="InterPro"/>
</dbReference>
<evidence type="ECO:0000313" key="8">
    <source>
        <dbReference type="Proteomes" id="UP001153954"/>
    </source>
</evidence>
<dbReference type="PANTHER" id="PTHR19854:SF15">
    <property type="entry name" value="TRANSDUCIN BETA-LIKE PROTEIN 3"/>
    <property type="match status" value="1"/>
</dbReference>
<evidence type="ECO:0000256" key="5">
    <source>
        <dbReference type="PROSITE-ProRule" id="PRU00221"/>
    </source>
</evidence>
<dbReference type="Proteomes" id="UP001153954">
    <property type="component" value="Unassembled WGS sequence"/>
</dbReference>
<dbReference type="PRINTS" id="PR00320">
    <property type="entry name" value="GPROTEINBRPT"/>
</dbReference>
<feature type="repeat" description="WD" evidence="5">
    <location>
        <begin position="477"/>
        <end position="509"/>
    </location>
</feature>
<dbReference type="InterPro" id="IPR036322">
    <property type="entry name" value="WD40_repeat_dom_sf"/>
</dbReference>
<evidence type="ECO:0000256" key="4">
    <source>
        <dbReference type="ARBA" id="ARBA00023242"/>
    </source>
</evidence>
<feature type="repeat" description="WD" evidence="5">
    <location>
        <begin position="560"/>
        <end position="601"/>
    </location>
</feature>
<dbReference type="AlphaFoldDB" id="A0AAU9V385"/>
<dbReference type="Gene3D" id="2.130.10.10">
    <property type="entry name" value="YVTN repeat-like/Quinoprotein amine dehydrogenase"/>
    <property type="match status" value="3"/>
</dbReference>
<organism evidence="7 8">
    <name type="scientific">Euphydryas editha</name>
    <name type="common">Edith's checkerspot</name>
    <dbReference type="NCBI Taxonomy" id="104508"/>
    <lineage>
        <taxon>Eukaryota</taxon>
        <taxon>Metazoa</taxon>
        <taxon>Ecdysozoa</taxon>
        <taxon>Arthropoda</taxon>
        <taxon>Hexapoda</taxon>
        <taxon>Insecta</taxon>
        <taxon>Pterygota</taxon>
        <taxon>Neoptera</taxon>
        <taxon>Endopterygota</taxon>
        <taxon>Lepidoptera</taxon>
        <taxon>Glossata</taxon>
        <taxon>Ditrysia</taxon>
        <taxon>Papilionoidea</taxon>
        <taxon>Nymphalidae</taxon>
        <taxon>Nymphalinae</taxon>
        <taxon>Euphydryas</taxon>
    </lineage>
</organism>
<dbReference type="EMBL" id="CAKOGL010000029">
    <property type="protein sequence ID" value="CAH2106421.1"/>
    <property type="molecule type" value="Genomic_DNA"/>
</dbReference>
<keyword evidence="4" id="KW-0539">Nucleus</keyword>
<proteinExistence type="predicted"/>
<dbReference type="Pfam" id="PF08625">
    <property type="entry name" value="Utp13"/>
    <property type="match status" value="1"/>
</dbReference>
<dbReference type="InterPro" id="IPR015943">
    <property type="entry name" value="WD40/YVTN_repeat-like_dom_sf"/>
</dbReference>
<feature type="repeat" description="WD" evidence="5">
    <location>
        <begin position="518"/>
        <end position="559"/>
    </location>
</feature>
<feature type="repeat" description="WD" evidence="5">
    <location>
        <begin position="104"/>
        <end position="145"/>
    </location>
</feature>
<dbReference type="PROSITE" id="PS00678">
    <property type="entry name" value="WD_REPEATS_1"/>
    <property type="match status" value="2"/>
</dbReference>
<gene>
    <name evidence="7" type="ORF">EEDITHA_LOCUS20556</name>
</gene>
<dbReference type="SMART" id="SM00320">
    <property type="entry name" value="WD40"/>
    <property type="match status" value="12"/>
</dbReference>
<dbReference type="GO" id="GO:0000480">
    <property type="term" value="P:endonucleolytic cleavage in 5'-ETS of tricistronic rRNA transcript (SSU-rRNA, 5.8S rRNA, LSU-rRNA)"/>
    <property type="evidence" value="ECO:0007669"/>
    <property type="project" value="TreeGrafter"/>
</dbReference>
<evidence type="ECO:0000256" key="3">
    <source>
        <dbReference type="ARBA" id="ARBA00022737"/>
    </source>
</evidence>
<protein>
    <recommendedName>
        <fullName evidence="6">U3 small nucleolar RNA-associated protein 13 C-terminal domain-containing protein</fullName>
    </recommendedName>
</protein>
<dbReference type="InterPro" id="IPR001680">
    <property type="entry name" value="WD40_rpt"/>
</dbReference>
<dbReference type="PROSITE" id="PS50082">
    <property type="entry name" value="WD_REPEATS_2"/>
    <property type="match status" value="7"/>
</dbReference>
<keyword evidence="8" id="KW-1185">Reference proteome</keyword>
<dbReference type="SUPFAM" id="SSF50978">
    <property type="entry name" value="WD40 repeat-like"/>
    <property type="match status" value="2"/>
</dbReference>
<feature type="repeat" description="WD" evidence="5">
    <location>
        <begin position="190"/>
        <end position="231"/>
    </location>
</feature>
<dbReference type="PROSITE" id="PS50294">
    <property type="entry name" value="WD_REPEATS_REGION"/>
    <property type="match status" value="6"/>
</dbReference>
<dbReference type="InterPro" id="IPR019775">
    <property type="entry name" value="WD40_repeat_CS"/>
</dbReference>
<dbReference type="Pfam" id="PF00400">
    <property type="entry name" value="WD40"/>
    <property type="match status" value="7"/>
</dbReference>
<keyword evidence="2 5" id="KW-0853">WD repeat</keyword>
<dbReference type="InterPro" id="IPR020472">
    <property type="entry name" value="WD40_PAC1"/>
</dbReference>
<accession>A0AAU9V385</accession>
<reference evidence="7" key="1">
    <citation type="submission" date="2022-03" db="EMBL/GenBank/DDBJ databases">
        <authorList>
            <person name="Tunstrom K."/>
        </authorList>
    </citation>
    <scope>NUCLEOTIDE SEQUENCE</scope>
</reference>
<evidence type="ECO:0000259" key="6">
    <source>
        <dbReference type="Pfam" id="PF08625"/>
    </source>
</evidence>
<feature type="repeat" description="WD" evidence="5">
    <location>
        <begin position="61"/>
        <end position="102"/>
    </location>
</feature>
<comment type="subcellular location">
    <subcellularLocation>
        <location evidence="1">Nucleus</location>
        <location evidence="1">Nucleolus</location>
    </subcellularLocation>
</comment>
<dbReference type="GO" id="GO:0000472">
    <property type="term" value="P:endonucleolytic cleavage to generate mature 5'-end of SSU-rRNA from (SSU-rRNA, 5.8S rRNA, LSU-rRNA)"/>
    <property type="evidence" value="ECO:0007669"/>
    <property type="project" value="TreeGrafter"/>
</dbReference>
<name>A0AAU9V385_EUPED</name>
<keyword evidence="3" id="KW-0677">Repeat</keyword>